<feature type="domain" description="EAL" evidence="1">
    <location>
        <begin position="1"/>
        <end position="243"/>
    </location>
</feature>
<dbReference type="InterPro" id="IPR001633">
    <property type="entry name" value="EAL_dom"/>
</dbReference>
<dbReference type="InterPro" id="IPR050706">
    <property type="entry name" value="Cyclic-di-GMP_PDE-like"/>
</dbReference>
<dbReference type="SMART" id="SM00052">
    <property type="entry name" value="EAL"/>
    <property type="match status" value="1"/>
</dbReference>
<evidence type="ECO:0000259" key="1">
    <source>
        <dbReference type="PROSITE" id="PS50883"/>
    </source>
</evidence>
<dbReference type="AlphaFoldDB" id="A0A1X0YAN9"/>
<accession>A0A1X0YAN9</accession>
<dbReference type="Pfam" id="PF00563">
    <property type="entry name" value="EAL"/>
    <property type="match status" value="1"/>
</dbReference>
<comment type="caution">
    <text evidence="2">The sequence shown here is derived from an EMBL/GenBank/DDBJ whole genome shotgun (WGS) entry which is preliminary data.</text>
</comment>
<dbReference type="InterPro" id="IPR035919">
    <property type="entry name" value="EAL_sf"/>
</dbReference>
<dbReference type="GO" id="GO:0071111">
    <property type="term" value="F:cyclic-guanylate-specific phosphodiesterase activity"/>
    <property type="evidence" value="ECO:0007669"/>
    <property type="project" value="InterPro"/>
</dbReference>
<dbReference type="InterPro" id="IPR019278">
    <property type="entry name" value="DICT_dom"/>
</dbReference>
<dbReference type="PROSITE" id="PS50883">
    <property type="entry name" value="EAL"/>
    <property type="match status" value="1"/>
</dbReference>
<dbReference type="STRING" id="1784.VC42_10045"/>
<dbReference type="CDD" id="cd01948">
    <property type="entry name" value="EAL"/>
    <property type="match status" value="1"/>
</dbReference>
<dbReference type="PANTHER" id="PTHR33121:SF76">
    <property type="entry name" value="SIGNALING PROTEIN"/>
    <property type="match status" value="1"/>
</dbReference>
<sequence>MTRVLDEAVAGKGLVAAFQRVVALPSETVVGYEALARWPALNNPAPADIFARAGQTGRLNTLDRACIRAAARGALQGSSTPGMLLLVNCEPATRYVHPDEDHELMHAASRFRVTFEITERGLLLNPRALLRKVAALRSLGFAIALDDIGSHPDSLALLDLLAPEIMKLDMGLIHRQPDRMQARTVAAITAHHERTGAIICAEGIETDDHLEQALAYGATLGQGIRFGAPGKLPIAPRAFAWPMRTTEPPTKIDPASLGLAASVPTTRIVRKQTITEFGRHLARMAVSAETPPIVLVALKDSDEVRQQARRKLATIAERSPLVAIFGKDLPSDLAPRIRQVLLDPDDPLAHESTVLVLGPDTAAALVARERTYPACGPGGDDDRRYEMSITFDRARVAALARVLLDRLT</sequence>
<proteinExistence type="predicted"/>
<dbReference type="SUPFAM" id="SSF141868">
    <property type="entry name" value="EAL domain-like"/>
    <property type="match status" value="1"/>
</dbReference>
<protein>
    <submittedName>
        <fullName evidence="2">Diguanylate phosphodiesterase</fullName>
    </submittedName>
</protein>
<keyword evidence="3" id="KW-1185">Reference proteome</keyword>
<gene>
    <name evidence="2" type="ORF">B5M45_07605</name>
</gene>
<dbReference type="Proteomes" id="UP000193040">
    <property type="component" value="Unassembled WGS sequence"/>
</dbReference>
<name>A0A1X0YAN9_MYCSI</name>
<reference evidence="2 3" key="1">
    <citation type="submission" date="2017-03" db="EMBL/GenBank/DDBJ databases">
        <title>Genomic insights into Mycobacterium simiae human colonization.</title>
        <authorList>
            <person name="Steffani J.L."/>
            <person name="Brunck M.E."/>
            <person name="Cruz E."/>
            <person name="Montiel R."/>
            <person name="Barona F."/>
        </authorList>
    </citation>
    <scope>NUCLEOTIDE SEQUENCE [LARGE SCALE GENOMIC DNA]</scope>
    <source>
        <strain evidence="2 3">MsiGto</strain>
    </source>
</reference>
<organism evidence="2 3">
    <name type="scientific">Mycobacterium simiae</name>
    <name type="common">Mycobacterium habana</name>
    <dbReference type="NCBI Taxonomy" id="1784"/>
    <lineage>
        <taxon>Bacteria</taxon>
        <taxon>Bacillati</taxon>
        <taxon>Actinomycetota</taxon>
        <taxon>Actinomycetes</taxon>
        <taxon>Mycobacteriales</taxon>
        <taxon>Mycobacteriaceae</taxon>
        <taxon>Mycobacterium</taxon>
        <taxon>Mycobacterium simiae complex</taxon>
    </lineage>
</organism>
<dbReference type="RefSeq" id="WP_084949354.1">
    <property type="nucleotide sequence ID" value="NZ_MZZM01000013.1"/>
</dbReference>
<dbReference type="EMBL" id="MZZM01000013">
    <property type="protein sequence ID" value="ORJ62290.1"/>
    <property type="molecule type" value="Genomic_DNA"/>
</dbReference>
<dbReference type="PANTHER" id="PTHR33121">
    <property type="entry name" value="CYCLIC DI-GMP PHOSPHODIESTERASE PDEF"/>
    <property type="match status" value="1"/>
</dbReference>
<evidence type="ECO:0000313" key="3">
    <source>
        <dbReference type="Proteomes" id="UP000193040"/>
    </source>
</evidence>
<dbReference type="Pfam" id="PF10069">
    <property type="entry name" value="DICT"/>
    <property type="match status" value="1"/>
</dbReference>
<dbReference type="Gene3D" id="3.20.20.450">
    <property type="entry name" value="EAL domain"/>
    <property type="match status" value="1"/>
</dbReference>
<evidence type="ECO:0000313" key="2">
    <source>
        <dbReference type="EMBL" id="ORJ62290.1"/>
    </source>
</evidence>